<organism evidence="1 2">
    <name type="scientific">Dreissena polymorpha</name>
    <name type="common">Zebra mussel</name>
    <name type="synonym">Mytilus polymorpha</name>
    <dbReference type="NCBI Taxonomy" id="45954"/>
    <lineage>
        <taxon>Eukaryota</taxon>
        <taxon>Metazoa</taxon>
        <taxon>Spiralia</taxon>
        <taxon>Lophotrochozoa</taxon>
        <taxon>Mollusca</taxon>
        <taxon>Bivalvia</taxon>
        <taxon>Autobranchia</taxon>
        <taxon>Heteroconchia</taxon>
        <taxon>Euheterodonta</taxon>
        <taxon>Imparidentia</taxon>
        <taxon>Neoheterodontei</taxon>
        <taxon>Myida</taxon>
        <taxon>Dreissenoidea</taxon>
        <taxon>Dreissenidae</taxon>
        <taxon>Dreissena</taxon>
    </lineage>
</organism>
<dbReference type="Proteomes" id="UP000828390">
    <property type="component" value="Unassembled WGS sequence"/>
</dbReference>
<gene>
    <name evidence="1" type="ORF">DPMN_052051</name>
</gene>
<comment type="caution">
    <text evidence="1">The sequence shown here is derived from an EMBL/GenBank/DDBJ whole genome shotgun (WGS) entry which is preliminary data.</text>
</comment>
<reference evidence="1" key="2">
    <citation type="submission" date="2020-11" db="EMBL/GenBank/DDBJ databases">
        <authorList>
            <person name="McCartney M.A."/>
            <person name="Auch B."/>
            <person name="Kono T."/>
            <person name="Mallez S."/>
            <person name="Becker A."/>
            <person name="Gohl D.M."/>
            <person name="Silverstein K.A.T."/>
            <person name="Koren S."/>
            <person name="Bechman K.B."/>
            <person name="Herman A."/>
            <person name="Abrahante J.E."/>
            <person name="Garbe J."/>
        </authorList>
    </citation>
    <scope>NUCLEOTIDE SEQUENCE</scope>
    <source>
        <strain evidence="1">Duluth1</strain>
        <tissue evidence="1">Whole animal</tissue>
    </source>
</reference>
<sequence length="66" mass="7553">MPHILLPRVAMRWTPQGKRNGGQPRETWRRTVERELKNRGLTLQKASATAADRPMWRSLAVASSTQ</sequence>
<proteinExistence type="predicted"/>
<name>A0A9D4CK98_DREPO</name>
<accession>A0A9D4CK98</accession>
<dbReference type="EMBL" id="JAIWYP010000012">
    <property type="protein sequence ID" value="KAH3726194.1"/>
    <property type="molecule type" value="Genomic_DNA"/>
</dbReference>
<evidence type="ECO:0000313" key="2">
    <source>
        <dbReference type="Proteomes" id="UP000828390"/>
    </source>
</evidence>
<reference evidence="1" key="1">
    <citation type="journal article" date="2019" name="bioRxiv">
        <title>The Genome of the Zebra Mussel, Dreissena polymorpha: A Resource for Invasive Species Research.</title>
        <authorList>
            <person name="McCartney M.A."/>
            <person name="Auch B."/>
            <person name="Kono T."/>
            <person name="Mallez S."/>
            <person name="Zhang Y."/>
            <person name="Obille A."/>
            <person name="Becker A."/>
            <person name="Abrahante J.E."/>
            <person name="Garbe J."/>
            <person name="Badalamenti J.P."/>
            <person name="Herman A."/>
            <person name="Mangelson H."/>
            <person name="Liachko I."/>
            <person name="Sullivan S."/>
            <person name="Sone E.D."/>
            <person name="Koren S."/>
            <person name="Silverstein K.A.T."/>
            <person name="Beckman K.B."/>
            <person name="Gohl D.M."/>
        </authorList>
    </citation>
    <scope>NUCLEOTIDE SEQUENCE</scope>
    <source>
        <strain evidence="1">Duluth1</strain>
        <tissue evidence="1">Whole animal</tissue>
    </source>
</reference>
<protein>
    <submittedName>
        <fullName evidence="1">Uncharacterized protein</fullName>
    </submittedName>
</protein>
<evidence type="ECO:0000313" key="1">
    <source>
        <dbReference type="EMBL" id="KAH3726194.1"/>
    </source>
</evidence>
<dbReference type="AlphaFoldDB" id="A0A9D4CK98"/>
<keyword evidence="2" id="KW-1185">Reference proteome</keyword>